<dbReference type="KEGG" id="shun:DWB77_01044"/>
<dbReference type="RefSeq" id="WP_120720115.1">
    <property type="nucleotide sequence ID" value="NZ_CP032698.1"/>
</dbReference>
<dbReference type="GO" id="GO:0016491">
    <property type="term" value="F:oxidoreductase activity"/>
    <property type="evidence" value="ECO:0007669"/>
    <property type="project" value="InterPro"/>
</dbReference>
<reference evidence="2 3" key="1">
    <citation type="submission" date="2018-10" db="EMBL/GenBank/DDBJ databases">
        <title>Relationship between Morphology and Antimicrobial Activity in Streptomyces.</title>
        <authorList>
            <person name="Kang H.J."/>
            <person name="Kim S.B."/>
        </authorList>
    </citation>
    <scope>NUCLEOTIDE SEQUENCE [LARGE SCALE GENOMIC DNA]</scope>
    <source>
        <strain evidence="2 3">BH38</strain>
    </source>
</reference>
<sequence length="214" mass="22592">MDTTQTQANASTRVPLRAVALVCTLSPSPAPSSSQLLAEQTMAALADHGVSGKVIRVVDHDVKPGISTDLGDGDAWPEIRDHVLGADILVISTPIWLGHPSSVAQKVMERLNAELSEQDDQGRPLMYGKVAAVCVVGNEDGAHKVSADIFQGLNDIGFSLAPGAVTYWVGEAMQKTDYLDLDSTPKSTAETTVALAANVSHLARRLKDAPYPAP</sequence>
<accession>A0A387H590</accession>
<evidence type="ECO:0000313" key="3">
    <source>
        <dbReference type="Proteomes" id="UP000271554"/>
    </source>
</evidence>
<dbReference type="InterPro" id="IPR005025">
    <property type="entry name" value="FMN_Rdtase-like_dom"/>
</dbReference>
<keyword evidence="3" id="KW-1185">Reference proteome</keyword>
<proteinExistence type="predicted"/>
<organism evidence="2 3">
    <name type="scientific">Streptomyces hundungensis</name>
    <dbReference type="NCBI Taxonomy" id="1077946"/>
    <lineage>
        <taxon>Bacteria</taxon>
        <taxon>Bacillati</taxon>
        <taxon>Actinomycetota</taxon>
        <taxon>Actinomycetes</taxon>
        <taxon>Kitasatosporales</taxon>
        <taxon>Streptomycetaceae</taxon>
        <taxon>Streptomyces</taxon>
    </lineage>
</organism>
<evidence type="ECO:0000313" key="2">
    <source>
        <dbReference type="EMBL" id="AYG78935.1"/>
    </source>
</evidence>
<dbReference type="OrthoDB" id="8853249at2"/>
<dbReference type="Pfam" id="PF03358">
    <property type="entry name" value="FMN_red"/>
    <property type="match status" value="1"/>
</dbReference>
<dbReference type="EMBL" id="CP032698">
    <property type="protein sequence ID" value="AYG78935.1"/>
    <property type="molecule type" value="Genomic_DNA"/>
</dbReference>
<evidence type="ECO:0000259" key="1">
    <source>
        <dbReference type="Pfam" id="PF03358"/>
    </source>
</evidence>
<name>A0A387H590_9ACTN</name>
<dbReference type="Proteomes" id="UP000271554">
    <property type="component" value="Chromosome"/>
</dbReference>
<dbReference type="AlphaFoldDB" id="A0A387H590"/>
<feature type="domain" description="NADPH-dependent FMN reductase-like" evidence="1">
    <location>
        <begin position="25"/>
        <end position="163"/>
    </location>
</feature>
<dbReference type="InterPro" id="IPR029039">
    <property type="entry name" value="Flavoprotein-like_sf"/>
</dbReference>
<protein>
    <recommendedName>
        <fullName evidence="1">NADPH-dependent FMN reductase-like domain-containing protein</fullName>
    </recommendedName>
</protein>
<dbReference type="Gene3D" id="3.40.50.360">
    <property type="match status" value="1"/>
</dbReference>
<dbReference type="SUPFAM" id="SSF52218">
    <property type="entry name" value="Flavoproteins"/>
    <property type="match status" value="1"/>
</dbReference>
<gene>
    <name evidence="2" type="ORF">DWB77_01044</name>
</gene>